<dbReference type="EMBL" id="JYDI01000248">
    <property type="protein sequence ID" value="KRY47291.1"/>
    <property type="molecule type" value="Genomic_DNA"/>
</dbReference>
<protein>
    <submittedName>
        <fullName evidence="1">Uncharacterized protein</fullName>
    </submittedName>
</protein>
<accession>A0A0V1CDB5</accession>
<proteinExistence type="predicted"/>
<comment type="caution">
    <text evidence="1">The sequence shown here is derived from an EMBL/GenBank/DDBJ whole genome shotgun (WGS) entry which is preliminary data.</text>
</comment>
<gene>
    <name evidence="1" type="ORF">T03_14022</name>
</gene>
<sequence>MIPIMSLFDCIFAQYGFQFLYYKNEPQVQMLLESETFPGVIR</sequence>
<reference evidence="1 2" key="1">
    <citation type="submission" date="2015-01" db="EMBL/GenBank/DDBJ databases">
        <title>Evolution of Trichinella species and genotypes.</title>
        <authorList>
            <person name="Korhonen P.K."/>
            <person name="Edoardo P."/>
            <person name="Giuseppe L.R."/>
            <person name="Gasser R.B."/>
        </authorList>
    </citation>
    <scope>NUCLEOTIDE SEQUENCE [LARGE SCALE GENOMIC DNA]</scope>
    <source>
        <strain evidence="1">ISS120</strain>
    </source>
</reference>
<dbReference type="AlphaFoldDB" id="A0A0V1CDB5"/>
<keyword evidence="2" id="KW-1185">Reference proteome</keyword>
<evidence type="ECO:0000313" key="1">
    <source>
        <dbReference type="EMBL" id="KRY47291.1"/>
    </source>
</evidence>
<dbReference type="Proteomes" id="UP000054653">
    <property type="component" value="Unassembled WGS sequence"/>
</dbReference>
<evidence type="ECO:0000313" key="2">
    <source>
        <dbReference type="Proteomes" id="UP000054653"/>
    </source>
</evidence>
<organism evidence="1 2">
    <name type="scientific">Trichinella britovi</name>
    <name type="common">Parasitic roundworm</name>
    <dbReference type="NCBI Taxonomy" id="45882"/>
    <lineage>
        <taxon>Eukaryota</taxon>
        <taxon>Metazoa</taxon>
        <taxon>Ecdysozoa</taxon>
        <taxon>Nematoda</taxon>
        <taxon>Enoplea</taxon>
        <taxon>Dorylaimia</taxon>
        <taxon>Trichinellida</taxon>
        <taxon>Trichinellidae</taxon>
        <taxon>Trichinella</taxon>
    </lineage>
</organism>
<name>A0A0V1CDB5_TRIBR</name>